<dbReference type="RefSeq" id="WP_043221853.1">
    <property type="nucleotide sequence ID" value="NZ_CP007511.1"/>
</dbReference>
<evidence type="ECO:0000256" key="5">
    <source>
        <dbReference type="ARBA" id="ARBA00023136"/>
    </source>
</evidence>
<feature type="transmembrane region" description="Helical" evidence="6">
    <location>
        <begin position="139"/>
        <end position="156"/>
    </location>
</feature>
<dbReference type="KEGG" id="pbm:CL52_16680"/>
<keyword evidence="5 6" id="KW-0472">Membrane</keyword>
<evidence type="ECO:0000256" key="3">
    <source>
        <dbReference type="ARBA" id="ARBA00022692"/>
    </source>
</evidence>
<organism evidence="7 9">
    <name type="scientific">Stutzerimonas balearica DSM 6083</name>
    <dbReference type="NCBI Taxonomy" id="1123016"/>
    <lineage>
        <taxon>Bacteria</taxon>
        <taxon>Pseudomonadati</taxon>
        <taxon>Pseudomonadota</taxon>
        <taxon>Gammaproteobacteria</taxon>
        <taxon>Pseudomonadales</taxon>
        <taxon>Pseudomonadaceae</taxon>
        <taxon>Stutzerimonas</taxon>
    </lineage>
</organism>
<dbReference type="EMBL" id="FNHO01000009">
    <property type="protein sequence ID" value="SDM78812.1"/>
    <property type="molecule type" value="Genomic_DNA"/>
</dbReference>
<dbReference type="GO" id="GO:0005886">
    <property type="term" value="C:plasma membrane"/>
    <property type="evidence" value="ECO:0007669"/>
    <property type="project" value="UniProtKB-SubCell"/>
</dbReference>
<proteinExistence type="predicted"/>
<evidence type="ECO:0000256" key="2">
    <source>
        <dbReference type="ARBA" id="ARBA00022475"/>
    </source>
</evidence>
<reference evidence="9" key="1">
    <citation type="submission" date="2014-03" db="EMBL/GenBank/DDBJ databases">
        <title>Complete genome of Pseudomonas balearica DSM 6083T, a sewage water isolate from an enrichment with 2-methylnaphthalene.</title>
        <authorList>
            <person name="Salva-Serra F."/>
            <person name="Jaen-Luchoro D."/>
            <person name="Busquets A."/>
            <person name="Pena A."/>
            <person name="Gomila M."/>
            <person name="Bosch R."/>
            <person name="Nogales B."/>
            <person name="Garcia-Valdes E."/>
            <person name="Lalucat J."/>
            <person name="Bennasar A."/>
        </authorList>
    </citation>
    <scope>NUCLEOTIDE SEQUENCE [LARGE SCALE GENOMIC DNA]</scope>
    <source>
        <strain evidence="9">DSM 6083</strain>
    </source>
</reference>
<evidence type="ECO:0000313" key="9">
    <source>
        <dbReference type="Proteomes" id="UP000031271"/>
    </source>
</evidence>
<feature type="transmembrane region" description="Helical" evidence="6">
    <location>
        <begin position="214"/>
        <end position="236"/>
    </location>
</feature>
<keyword evidence="10" id="KW-1185">Reference proteome</keyword>
<feature type="transmembrane region" description="Helical" evidence="6">
    <location>
        <begin position="48"/>
        <end position="73"/>
    </location>
</feature>
<gene>
    <name evidence="7" type="ORF">CL52_16680</name>
    <name evidence="8" type="ORF">SAMN05660875_1098</name>
</gene>
<evidence type="ECO:0000313" key="7">
    <source>
        <dbReference type="EMBL" id="AJE17401.1"/>
    </source>
</evidence>
<evidence type="ECO:0000256" key="1">
    <source>
        <dbReference type="ARBA" id="ARBA00004651"/>
    </source>
</evidence>
<reference evidence="7 9" key="3">
    <citation type="journal article" name="Genome Announc.">
        <title>Complete Genome Sequence of Pseudomonas balearica DSM 6083T.</title>
        <authorList>
            <person name="Bennasar-Figueras A."/>
            <person name="Salva-Serra F."/>
            <person name="Jaen-Luchoro D."/>
            <person name="Segui C."/>
            <person name="Aliaga F."/>
            <person name="Busquets A."/>
            <person name="Gomila M."/>
            <person name="Moore E.R."/>
            <person name="Lalucat J."/>
        </authorList>
    </citation>
    <scope>NUCLEOTIDE SEQUENCE [LARGE SCALE GENOMIC DNA]</scope>
    <source>
        <strain evidence="9">DSM 6083</strain>
        <strain evidence="7">DSM6083</strain>
    </source>
</reference>
<accession>A0A8D3Y5M8</accession>
<evidence type="ECO:0008006" key="11">
    <source>
        <dbReference type="Google" id="ProtNLM"/>
    </source>
</evidence>
<protein>
    <recommendedName>
        <fullName evidence="11">Lysylphosphatidylglycerol synthase TM region</fullName>
    </recommendedName>
</protein>
<dbReference type="NCBIfam" id="TIGR00374">
    <property type="entry name" value="flippase-like domain"/>
    <property type="match status" value="1"/>
</dbReference>
<dbReference type="Proteomes" id="UP000031271">
    <property type="component" value="Chromosome"/>
</dbReference>
<dbReference type="AlphaFoldDB" id="A0A8D3Y5M8"/>
<dbReference type="PANTHER" id="PTHR39087:SF2">
    <property type="entry name" value="UPF0104 MEMBRANE PROTEIN MJ1595"/>
    <property type="match status" value="1"/>
</dbReference>
<dbReference type="EMBL" id="CP007511">
    <property type="protein sequence ID" value="AJE17401.1"/>
    <property type="molecule type" value="Genomic_DNA"/>
</dbReference>
<sequence>MDESRTADAQAITQATASRIPVRSISLAIVVTVVMYVGMATLADWEAFGAAVSALPGMLWAQVVVLSFLSYLLRFSRWHHFIVALGHKVPILRNLEIYLAAFALTLTPGKAGETIRSVYLHPYGVSYPHSIGAFVSERLLDLVAVGALASLAVSMFPEQRLWMFAAIACIVIVTLLLRSRLLSLIGRRAAGSSVAGHAANLVASVRFLLSGRRVAVAAPLSLMAWMAQGISLYLIVHALGYELTASTVVAIYCLSILAGAVSFIPGGLGATEAAIVLLLSAAGVGLTDAITASLVSRSLTLWLAVGIGVVAMTKAALANRSTRSAQS</sequence>
<keyword evidence="4 6" id="KW-1133">Transmembrane helix</keyword>
<dbReference type="InterPro" id="IPR022791">
    <property type="entry name" value="L-PG_synthase/AglD"/>
</dbReference>
<feature type="transmembrane region" description="Helical" evidence="6">
    <location>
        <begin position="301"/>
        <end position="318"/>
    </location>
</feature>
<dbReference type="PANTHER" id="PTHR39087">
    <property type="entry name" value="UPF0104 MEMBRANE PROTEIN MJ1595"/>
    <property type="match status" value="1"/>
</dbReference>
<dbReference type="Pfam" id="PF03706">
    <property type="entry name" value="LPG_synthase_TM"/>
    <property type="match status" value="1"/>
</dbReference>
<name>A0A8D3Y5M8_9GAMM</name>
<reference evidence="8 10" key="2">
    <citation type="submission" date="2016-10" db="EMBL/GenBank/DDBJ databases">
        <authorList>
            <person name="Varghese N."/>
            <person name="Submissions S."/>
        </authorList>
    </citation>
    <scope>NUCLEOTIDE SEQUENCE [LARGE SCALE GENOMIC DNA]</scope>
    <source>
        <strain evidence="8 10">DSM 6083</strain>
    </source>
</reference>
<keyword evidence="2" id="KW-1003">Cell membrane</keyword>
<evidence type="ECO:0000256" key="4">
    <source>
        <dbReference type="ARBA" id="ARBA00022989"/>
    </source>
</evidence>
<dbReference type="Proteomes" id="UP000182276">
    <property type="component" value="Unassembled WGS sequence"/>
</dbReference>
<evidence type="ECO:0000313" key="10">
    <source>
        <dbReference type="Proteomes" id="UP000182276"/>
    </source>
</evidence>
<evidence type="ECO:0000256" key="6">
    <source>
        <dbReference type="SAM" id="Phobius"/>
    </source>
</evidence>
<keyword evidence="3 6" id="KW-0812">Transmembrane</keyword>
<feature type="transmembrane region" description="Helical" evidence="6">
    <location>
        <begin position="162"/>
        <end position="178"/>
    </location>
</feature>
<feature type="transmembrane region" description="Helical" evidence="6">
    <location>
        <begin position="275"/>
        <end position="295"/>
    </location>
</feature>
<evidence type="ECO:0000313" key="8">
    <source>
        <dbReference type="EMBL" id="SDM78812.1"/>
    </source>
</evidence>
<feature type="transmembrane region" description="Helical" evidence="6">
    <location>
        <begin position="248"/>
        <end position="268"/>
    </location>
</feature>
<comment type="subcellular location">
    <subcellularLocation>
        <location evidence="1">Cell membrane</location>
        <topology evidence="1">Multi-pass membrane protein</topology>
    </subcellularLocation>
</comment>
<feature type="transmembrane region" description="Helical" evidence="6">
    <location>
        <begin position="20"/>
        <end position="42"/>
    </location>
</feature>
<dbReference type="GeneID" id="77261523"/>